<dbReference type="CDD" id="cd07830">
    <property type="entry name" value="STKc_MAK_like"/>
    <property type="match status" value="1"/>
</dbReference>
<dbReference type="PROSITE" id="PS50011">
    <property type="entry name" value="PROTEIN_KINASE_DOM"/>
    <property type="match status" value="1"/>
</dbReference>
<dbReference type="PROSITE" id="PS00108">
    <property type="entry name" value="PROTEIN_KINASE_ST"/>
    <property type="match status" value="1"/>
</dbReference>
<dbReference type="Gene3D" id="1.10.510.10">
    <property type="entry name" value="Transferase(Phosphotransferase) domain 1"/>
    <property type="match status" value="1"/>
</dbReference>
<comment type="similarity">
    <text evidence="2">Belongs to the protein kinase superfamily. CMGC Ser/Thr protein kinase family. MAP kinase subfamily.</text>
</comment>
<comment type="catalytic activity">
    <reaction evidence="11">
        <text>L-threonyl-[protein] + ATP = O-phospho-L-threonyl-[protein] + ADP + H(+)</text>
        <dbReference type="Rhea" id="RHEA:46608"/>
        <dbReference type="Rhea" id="RHEA-COMP:11060"/>
        <dbReference type="Rhea" id="RHEA-COMP:11605"/>
        <dbReference type="ChEBI" id="CHEBI:15378"/>
        <dbReference type="ChEBI" id="CHEBI:30013"/>
        <dbReference type="ChEBI" id="CHEBI:30616"/>
        <dbReference type="ChEBI" id="CHEBI:61977"/>
        <dbReference type="ChEBI" id="CHEBI:456216"/>
        <dbReference type="EC" id="2.7.11.22"/>
    </reaction>
</comment>
<keyword evidence="5" id="KW-0597">Phosphoprotein</keyword>
<keyword evidence="4 15" id="KW-0723">Serine/threonine-protein kinase</keyword>
<dbReference type="SUPFAM" id="SSF56112">
    <property type="entry name" value="Protein kinase-like (PK-like)"/>
    <property type="match status" value="1"/>
</dbReference>
<evidence type="ECO:0000256" key="4">
    <source>
        <dbReference type="ARBA" id="ARBA00022527"/>
    </source>
</evidence>
<feature type="domain" description="Protein kinase" evidence="16">
    <location>
        <begin position="4"/>
        <end position="284"/>
    </location>
</feature>
<dbReference type="Gene3D" id="3.30.200.20">
    <property type="entry name" value="Phosphorylase Kinase, domain 1"/>
    <property type="match status" value="1"/>
</dbReference>
<comment type="catalytic activity">
    <reaction evidence="10">
        <text>L-threonyl-[protein] + ATP = O-phospho-L-threonyl-[protein] + ADP + H(+)</text>
        <dbReference type="Rhea" id="RHEA:46608"/>
        <dbReference type="Rhea" id="RHEA-COMP:11060"/>
        <dbReference type="Rhea" id="RHEA-COMP:11605"/>
        <dbReference type="ChEBI" id="CHEBI:15378"/>
        <dbReference type="ChEBI" id="CHEBI:30013"/>
        <dbReference type="ChEBI" id="CHEBI:30616"/>
        <dbReference type="ChEBI" id="CHEBI:61977"/>
        <dbReference type="ChEBI" id="CHEBI:456216"/>
        <dbReference type="EC" id="2.7.11.24"/>
    </reaction>
</comment>
<comment type="caution">
    <text evidence="17">The sequence shown here is derived from an EMBL/GenBank/DDBJ whole genome shotgun (WGS) entry which is preliminary data.</text>
</comment>
<dbReference type="FunFam" id="3.30.200.20:FF:000545">
    <property type="entry name" value="CMGC family protein kinase"/>
    <property type="match status" value="1"/>
</dbReference>
<evidence type="ECO:0000256" key="11">
    <source>
        <dbReference type="ARBA" id="ARBA00047811"/>
    </source>
</evidence>
<reference evidence="18" key="1">
    <citation type="journal article" date="2019" name="Gigascience">
        <title>De novo genome assembly of the endangered Acer yangbiense, a plant species with extremely small populations endemic to Yunnan Province, China.</title>
        <authorList>
            <person name="Yang J."/>
            <person name="Wariss H.M."/>
            <person name="Tao L."/>
            <person name="Zhang R."/>
            <person name="Yun Q."/>
            <person name="Hollingsworth P."/>
            <person name="Dao Z."/>
            <person name="Luo G."/>
            <person name="Guo H."/>
            <person name="Ma Y."/>
            <person name="Sun W."/>
        </authorList>
    </citation>
    <scope>NUCLEOTIDE SEQUENCE [LARGE SCALE GENOMIC DNA]</scope>
    <source>
        <strain evidence="18">cv. br00</strain>
    </source>
</reference>
<evidence type="ECO:0000313" key="18">
    <source>
        <dbReference type="Proteomes" id="UP000326939"/>
    </source>
</evidence>
<proteinExistence type="inferred from homology"/>
<keyword evidence="7 14" id="KW-0547">Nucleotide-binding</keyword>
<evidence type="ECO:0000256" key="5">
    <source>
        <dbReference type="ARBA" id="ARBA00022553"/>
    </source>
</evidence>
<dbReference type="InterPro" id="IPR008271">
    <property type="entry name" value="Ser/Thr_kinase_AS"/>
</dbReference>
<dbReference type="InterPro" id="IPR050117">
    <property type="entry name" value="MAPK"/>
</dbReference>
<evidence type="ECO:0000256" key="1">
    <source>
        <dbReference type="ARBA" id="ARBA00006485"/>
    </source>
</evidence>
<dbReference type="Pfam" id="PF00069">
    <property type="entry name" value="Pkinase"/>
    <property type="match status" value="1"/>
</dbReference>
<name>A0A5N5NBD8_9ROSI</name>
<dbReference type="EC" id="2.7.11.22" evidence="3"/>
<dbReference type="EMBL" id="VDCV01000003">
    <property type="protein sequence ID" value="KAB5564980.1"/>
    <property type="molecule type" value="Genomic_DNA"/>
</dbReference>
<dbReference type="GO" id="GO:0005524">
    <property type="term" value="F:ATP binding"/>
    <property type="evidence" value="ECO:0007669"/>
    <property type="project" value="UniProtKB-UniRule"/>
</dbReference>
<dbReference type="GO" id="GO:0004693">
    <property type="term" value="F:cyclin-dependent protein serine/threonine kinase activity"/>
    <property type="evidence" value="ECO:0007669"/>
    <property type="project" value="UniProtKB-EC"/>
</dbReference>
<dbReference type="PANTHER" id="PTHR24055">
    <property type="entry name" value="MITOGEN-ACTIVATED PROTEIN KINASE"/>
    <property type="match status" value="1"/>
</dbReference>
<accession>A0A5N5NBD8</accession>
<keyword evidence="9 14" id="KW-0067">ATP-binding</keyword>
<dbReference type="FunFam" id="1.10.510.10:FF:000104">
    <property type="entry name" value="serine/threonine-protein kinase MAK isoform X1"/>
    <property type="match status" value="1"/>
</dbReference>
<dbReference type="AlphaFoldDB" id="A0A5N5NBD8"/>
<evidence type="ECO:0000256" key="10">
    <source>
        <dbReference type="ARBA" id="ARBA00047592"/>
    </source>
</evidence>
<dbReference type="PROSITE" id="PS00107">
    <property type="entry name" value="PROTEIN_KINASE_ATP"/>
    <property type="match status" value="1"/>
</dbReference>
<dbReference type="InterPro" id="IPR000719">
    <property type="entry name" value="Prot_kinase_dom"/>
</dbReference>
<evidence type="ECO:0000256" key="8">
    <source>
        <dbReference type="ARBA" id="ARBA00022777"/>
    </source>
</evidence>
<organism evidence="17 18">
    <name type="scientific">Salix brachista</name>
    <dbReference type="NCBI Taxonomy" id="2182728"/>
    <lineage>
        <taxon>Eukaryota</taxon>
        <taxon>Viridiplantae</taxon>
        <taxon>Streptophyta</taxon>
        <taxon>Embryophyta</taxon>
        <taxon>Tracheophyta</taxon>
        <taxon>Spermatophyta</taxon>
        <taxon>Magnoliopsida</taxon>
        <taxon>eudicotyledons</taxon>
        <taxon>Gunneridae</taxon>
        <taxon>Pentapetalae</taxon>
        <taxon>rosids</taxon>
        <taxon>fabids</taxon>
        <taxon>Malpighiales</taxon>
        <taxon>Salicaceae</taxon>
        <taxon>Saliceae</taxon>
        <taxon>Salix</taxon>
    </lineage>
</organism>
<feature type="binding site" evidence="14">
    <location>
        <position position="33"/>
    </location>
    <ligand>
        <name>ATP</name>
        <dbReference type="ChEBI" id="CHEBI:30616"/>
    </ligand>
</feature>
<evidence type="ECO:0000256" key="6">
    <source>
        <dbReference type="ARBA" id="ARBA00022679"/>
    </source>
</evidence>
<evidence type="ECO:0000259" key="16">
    <source>
        <dbReference type="PROSITE" id="PS50011"/>
    </source>
</evidence>
<evidence type="ECO:0000256" key="14">
    <source>
        <dbReference type="PROSITE-ProRule" id="PRU10141"/>
    </source>
</evidence>
<evidence type="ECO:0000256" key="15">
    <source>
        <dbReference type="RuleBase" id="RU000304"/>
    </source>
</evidence>
<keyword evidence="6" id="KW-0808">Transferase</keyword>
<keyword evidence="18" id="KW-1185">Reference proteome</keyword>
<evidence type="ECO:0000256" key="7">
    <source>
        <dbReference type="ARBA" id="ARBA00022741"/>
    </source>
</evidence>
<dbReference type="Proteomes" id="UP000326939">
    <property type="component" value="Chromosome 3"/>
</dbReference>
<dbReference type="GO" id="GO:0004707">
    <property type="term" value="F:MAP kinase activity"/>
    <property type="evidence" value="ECO:0007669"/>
    <property type="project" value="UniProtKB-EC"/>
</dbReference>
<comment type="catalytic activity">
    <reaction evidence="12">
        <text>L-seryl-[protein] + ATP = O-phospho-L-seryl-[protein] + ADP + H(+)</text>
        <dbReference type="Rhea" id="RHEA:17989"/>
        <dbReference type="Rhea" id="RHEA-COMP:9863"/>
        <dbReference type="Rhea" id="RHEA-COMP:11604"/>
        <dbReference type="ChEBI" id="CHEBI:15378"/>
        <dbReference type="ChEBI" id="CHEBI:29999"/>
        <dbReference type="ChEBI" id="CHEBI:30616"/>
        <dbReference type="ChEBI" id="CHEBI:83421"/>
        <dbReference type="ChEBI" id="CHEBI:456216"/>
        <dbReference type="EC" id="2.7.11.24"/>
    </reaction>
</comment>
<comment type="similarity">
    <text evidence="1">Belongs to the protein kinase superfamily. CMGC Ser/Thr protein kinase family. CDC2/CDKX subfamily.</text>
</comment>
<evidence type="ECO:0000256" key="2">
    <source>
        <dbReference type="ARBA" id="ARBA00008832"/>
    </source>
</evidence>
<protein>
    <recommendedName>
        <fullName evidence="3">cyclin-dependent kinase</fullName>
        <ecNumber evidence="3">2.7.11.22</ecNumber>
    </recommendedName>
</protein>
<evidence type="ECO:0000256" key="12">
    <source>
        <dbReference type="ARBA" id="ARBA00048312"/>
    </source>
</evidence>
<dbReference type="InterPro" id="IPR017441">
    <property type="entry name" value="Protein_kinase_ATP_BS"/>
</dbReference>
<evidence type="ECO:0000256" key="9">
    <source>
        <dbReference type="ARBA" id="ARBA00022840"/>
    </source>
</evidence>
<dbReference type="SMART" id="SM00220">
    <property type="entry name" value="S_TKc"/>
    <property type="match status" value="1"/>
</dbReference>
<comment type="catalytic activity">
    <reaction evidence="13">
        <text>L-seryl-[protein] + ATP = O-phospho-L-seryl-[protein] + ADP + H(+)</text>
        <dbReference type="Rhea" id="RHEA:17989"/>
        <dbReference type="Rhea" id="RHEA-COMP:9863"/>
        <dbReference type="Rhea" id="RHEA-COMP:11604"/>
        <dbReference type="ChEBI" id="CHEBI:15378"/>
        <dbReference type="ChEBI" id="CHEBI:29999"/>
        <dbReference type="ChEBI" id="CHEBI:30616"/>
        <dbReference type="ChEBI" id="CHEBI:83421"/>
        <dbReference type="ChEBI" id="CHEBI:456216"/>
        <dbReference type="EC" id="2.7.11.22"/>
    </reaction>
</comment>
<dbReference type="InterPro" id="IPR011009">
    <property type="entry name" value="Kinase-like_dom_sf"/>
</dbReference>
<gene>
    <name evidence="17" type="ORF">DKX38_005034</name>
</gene>
<evidence type="ECO:0000313" key="17">
    <source>
        <dbReference type="EMBL" id="KAB5564980.1"/>
    </source>
</evidence>
<sequence length="432" mass="48980">MERYLLVKELGAGAFGSVRQAINQETGEVVAIKQIRRQFDSWEECLNLREVKSLQKMNHPKIVKFKELILANKLLYFVFECMDQNLYQIIADRKTLFSEAEVRGLCRQVFQGLAYMQKQGYFHRDLKPENLLVTGGVVKIADFGLARETSSRPPYTQYVSTRWYRAPEVILQSDFYNSKVDMWAMGAIMAELLTLRPLFPGTGEANQMHRICSVLGTPTMDSWAEGIHLARTINYQFPEFDHGVPLSALIPSASEDAISLISMLCSWNPCDRPTAEEALDHPFFRSCFYIPPSLRFRDAATIVGTSGEFEQECFRGYPEALSHSNLSHSFPSPSKLHAYSSTPVHCDFHRANQHVSRPSRQFRFGLQSINMGRIDGPGVSDTDDILPHMTNGPRKQFPFKAEVQGIAESADMFIRPGHESHPATIYTRKVAV</sequence>
<evidence type="ECO:0000256" key="3">
    <source>
        <dbReference type="ARBA" id="ARBA00012425"/>
    </source>
</evidence>
<keyword evidence="8" id="KW-0418">Kinase</keyword>
<evidence type="ECO:0000256" key="13">
    <source>
        <dbReference type="ARBA" id="ARBA00048367"/>
    </source>
</evidence>